<dbReference type="RefSeq" id="WP_107941039.1">
    <property type="nucleotide sequence ID" value="NZ_QANS01000005.1"/>
</dbReference>
<evidence type="ECO:0000256" key="2">
    <source>
        <dbReference type="ARBA" id="ARBA00022714"/>
    </source>
</evidence>
<dbReference type="GO" id="GO:0051537">
    <property type="term" value="F:2 iron, 2 sulfur cluster binding"/>
    <property type="evidence" value="ECO:0007669"/>
    <property type="project" value="UniProtKB-KW"/>
</dbReference>
<accession>A0A2T5MDL6</accession>
<evidence type="ECO:0000313" key="9">
    <source>
        <dbReference type="Proteomes" id="UP000244248"/>
    </source>
</evidence>
<keyword evidence="9" id="KW-1185">Reference proteome</keyword>
<dbReference type="Gene3D" id="2.102.10.10">
    <property type="entry name" value="Rieske [2Fe-2S] iron-sulphur domain"/>
    <property type="match status" value="1"/>
</dbReference>
<keyword evidence="4" id="KW-0560">Oxidoreductase</keyword>
<dbReference type="InterPro" id="IPR015879">
    <property type="entry name" value="Ring_hydroxy_dOase_asu_C_dom"/>
</dbReference>
<dbReference type="Pfam" id="PF00355">
    <property type="entry name" value="Rieske"/>
    <property type="match status" value="1"/>
</dbReference>
<organism evidence="8 9">
    <name type="scientific">Stenotrophobium rhamnosiphilum</name>
    <dbReference type="NCBI Taxonomy" id="2029166"/>
    <lineage>
        <taxon>Bacteria</taxon>
        <taxon>Pseudomonadati</taxon>
        <taxon>Pseudomonadota</taxon>
        <taxon>Gammaproteobacteria</taxon>
        <taxon>Nevskiales</taxon>
        <taxon>Nevskiaceae</taxon>
        <taxon>Stenotrophobium</taxon>
    </lineage>
</organism>
<keyword evidence="2" id="KW-0001">2Fe-2S</keyword>
<dbReference type="GO" id="GO:0016491">
    <property type="term" value="F:oxidoreductase activity"/>
    <property type="evidence" value="ECO:0007669"/>
    <property type="project" value="UniProtKB-KW"/>
</dbReference>
<name>A0A2T5MDL6_9GAMM</name>
<comment type="caution">
    <text evidence="8">The sequence shown here is derived from an EMBL/GenBank/DDBJ whole genome shotgun (WGS) entry which is preliminary data.</text>
</comment>
<dbReference type="InterPro" id="IPR017941">
    <property type="entry name" value="Rieske_2Fe-2S"/>
</dbReference>
<evidence type="ECO:0000256" key="4">
    <source>
        <dbReference type="ARBA" id="ARBA00023002"/>
    </source>
</evidence>
<dbReference type="PROSITE" id="PS51296">
    <property type="entry name" value="RIESKE"/>
    <property type="match status" value="1"/>
</dbReference>
<comment type="cofactor">
    <cofactor evidence="1">
        <name>Fe cation</name>
        <dbReference type="ChEBI" id="CHEBI:24875"/>
    </cofactor>
</comment>
<dbReference type="PANTHER" id="PTHR43756">
    <property type="entry name" value="CHOLINE MONOOXYGENASE, CHLOROPLASTIC"/>
    <property type="match status" value="1"/>
</dbReference>
<dbReference type="InterPro" id="IPR036922">
    <property type="entry name" value="Rieske_2Fe-2S_sf"/>
</dbReference>
<evidence type="ECO:0000256" key="5">
    <source>
        <dbReference type="ARBA" id="ARBA00023004"/>
    </source>
</evidence>
<reference evidence="8 9" key="1">
    <citation type="submission" date="2018-04" db="EMBL/GenBank/DDBJ databases">
        <title>Novel species isolated from glacier.</title>
        <authorList>
            <person name="Liu Q."/>
            <person name="Xin Y.-H."/>
        </authorList>
    </citation>
    <scope>NUCLEOTIDE SEQUENCE [LARGE SCALE GENOMIC DNA]</scope>
    <source>
        <strain evidence="8 9">GT1R17</strain>
    </source>
</reference>
<dbReference type="InterPro" id="IPR001663">
    <property type="entry name" value="Rng_hydr_dOase-A"/>
</dbReference>
<gene>
    <name evidence="8" type="ORF">CJD38_14315</name>
</gene>
<keyword evidence="6" id="KW-0411">Iron-sulfur</keyword>
<evidence type="ECO:0000256" key="6">
    <source>
        <dbReference type="ARBA" id="ARBA00023014"/>
    </source>
</evidence>
<evidence type="ECO:0000256" key="3">
    <source>
        <dbReference type="ARBA" id="ARBA00022723"/>
    </source>
</evidence>
<dbReference type="PRINTS" id="PR00090">
    <property type="entry name" value="RNGDIOXGNASE"/>
</dbReference>
<protein>
    <recommendedName>
        <fullName evidence="7">Rieske domain-containing protein</fullName>
    </recommendedName>
</protein>
<dbReference type="SUPFAM" id="SSF55961">
    <property type="entry name" value="Bet v1-like"/>
    <property type="match status" value="1"/>
</dbReference>
<dbReference type="Gene3D" id="3.90.380.10">
    <property type="entry name" value="Naphthalene 1,2-dioxygenase Alpha Subunit, Chain A, domain 1"/>
    <property type="match status" value="2"/>
</dbReference>
<dbReference type="Pfam" id="PF00848">
    <property type="entry name" value="Ring_hydroxyl_A"/>
    <property type="match status" value="1"/>
</dbReference>
<evidence type="ECO:0000259" key="7">
    <source>
        <dbReference type="PROSITE" id="PS51296"/>
    </source>
</evidence>
<evidence type="ECO:0000256" key="1">
    <source>
        <dbReference type="ARBA" id="ARBA00001962"/>
    </source>
</evidence>
<proteinExistence type="predicted"/>
<dbReference type="GO" id="GO:0005506">
    <property type="term" value="F:iron ion binding"/>
    <property type="evidence" value="ECO:0007669"/>
    <property type="project" value="InterPro"/>
</dbReference>
<dbReference type="AlphaFoldDB" id="A0A2T5MDL6"/>
<dbReference type="Proteomes" id="UP000244248">
    <property type="component" value="Unassembled WGS sequence"/>
</dbReference>
<keyword evidence="5" id="KW-0408">Iron</keyword>
<keyword evidence="3" id="KW-0479">Metal-binding</keyword>
<dbReference type="OrthoDB" id="9769355at2"/>
<dbReference type="CDD" id="cd00680">
    <property type="entry name" value="RHO_alpha_C"/>
    <property type="match status" value="1"/>
</dbReference>
<sequence length="348" mass="39376">MPSIDPAAYSSESIFQLELERIFSERLFIGTTADFPEVNSYKSLRLAKNAFTVRRTDVGFKSFNNVCLHRSALIDPLGSGQRPFRCGYHGWAYDNDGSLRVAPLTDEKCISRRVLSEYGIGQAGDLLFVGLNGSKPQLDKVEAALNQIGVPQAPPPPFHTDTLMQECNWKLLVENNIEGYHLSFVHPQSFIPAGFNTSSRYEWDSDEYTCWSACIPNENTSKLKYLQKLSAAATHDFRHAYVFPNLFLTTTNQFVGFRSYMIPLSAQRTILKWELFELPALLKLAPAVREEMKKEAIRFTATSLAEDKPLVESCQVGLSSIEPNLQLQPAEPRISRFHQYYSGRMQNV</sequence>
<dbReference type="SUPFAM" id="SSF50022">
    <property type="entry name" value="ISP domain"/>
    <property type="match status" value="1"/>
</dbReference>
<evidence type="ECO:0000313" key="8">
    <source>
        <dbReference type="EMBL" id="PTU30666.1"/>
    </source>
</evidence>
<dbReference type="PANTHER" id="PTHR43756:SF5">
    <property type="entry name" value="CHOLINE MONOOXYGENASE, CHLOROPLASTIC"/>
    <property type="match status" value="1"/>
</dbReference>
<feature type="domain" description="Rieske" evidence="7">
    <location>
        <begin position="27"/>
        <end position="129"/>
    </location>
</feature>
<dbReference type="EMBL" id="QANS01000005">
    <property type="protein sequence ID" value="PTU30666.1"/>
    <property type="molecule type" value="Genomic_DNA"/>
</dbReference>